<keyword evidence="3" id="KW-1185">Reference proteome</keyword>
<evidence type="ECO:0000313" key="2">
    <source>
        <dbReference type="EMBL" id="POG77179.1"/>
    </source>
</evidence>
<keyword evidence="1" id="KW-0812">Transmembrane</keyword>
<feature type="transmembrane region" description="Helical" evidence="1">
    <location>
        <begin position="15"/>
        <end position="34"/>
    </location>
</feature>
<keyword evidence="1" id="KW-0472">Membrane</keyword>
<dbReference type="EMBL" id="AUPC02000043">
    <property type="protein sequence ID" value="POG77179.1"/>
    <property type="molecule type" value="Genomic_DNA"/>
</dbReference>
<dbReference type="Proteomes" id="UP000018888">
    <property type="component" value="Unassembled WGS sequence"/>
</dbReference>
<dbReference type="AlphaFoldDB" id="A0A2P4QHR0"/>
<reference evidence="2 3" key="2">
    <citation type="journal article" date="2018" name="New Phytol.">
        <title>High intraspecific genome diversity in the model arbuscular mycorrhizal symbiont Rhizophagus irregularis.</title>
        <authorList>
            <person name="Chen E.C.H."/>
            <person name="Morin E."/>
            <person name="Beaudet D."/>
            <person name="Noel J."/>
            <person name="Yildirir G."/>
            <person name="Ndikumana S."/>
            <person name="Charron P."/>
            <person name="St-Onge C."/>
            <person name="Giorgi J."/>
            <person name="Kruger M."/>
            <person name="Marton T."/>
            <person name="Ropars J."/>
            <person name="Grigoriev I.V."/>
            <person name="Hainaut M."/>
            <person name="Henrissat B."/>
            <person name="Roux C."/>
            <person name="Martin F."/>
            <person name="Corradi N."/>
        </authorList>
    </citation>
    <scope>NUCLEOTIDE SEQUENCE [LARGE SCALE GENOMIC DNA]</scope>
    <source>
        <strain evidence="2 3">DAOM 197198</strain>
    </source>
</reference>
<comment type="caution">
    <text evidence="2">The sequence shown here is derived from an EMBL/GenBank/DDBJ whole genome shotgun (WGS) entry which is preliminary data.</text>
</comment>
<gene>
    <name evidence="2" type="ORF">GLOIN_2v1549946</name>
</gene>
<organism evidence="2 3">
    <name type="scientific">Rhizophagus irregularis (strain DAOM 181602 / DAOM 197198 / MUCL 43194)</name>
    <name type="common">Arbuscular mycorrhizal fungus</name>
    <name type="synonym">Glomus intraradices</name>
    <dbReference type="NCBI Taxonomy" id="747089"/>
    <lineage>
        <taxon>Eukaryota</taxon>
        <taxon>Fungi</taxon>
        <taxon>Fungi incertae sedis</taxon>
        <taxon>Mucoromycota</taxon>
        <taxon>Glomeromycotina</taxon>
        <taxon>Glomeromycetes</taxon>
        <taxon>Glomerales</taxon>
        <taxon>Glomeraceae</taxon>
        <taxon>Rhizophagus</taxon>
    </lineage>
</organism>
<feature type="non-terminal residue" evidence="2">
    <location>
        <position position="1"/>
    </location>
</feature>
<reference evidence="2 3" key="1">
    <citation type="journal article" date="2013" name="Proc. Natl. Acad. Sci. U.S.A.">
        <title>Genome of an arbuscular mycorrhizal fungus provides insight into the oldest plant symbiosis.</title>
        <authorList>
            <person name="Tisserant E."/>
            <person name="Malbreil M."/>
            <person name="Kuo A."/>
            <person name="Kohler A."/>
            <person name="Symeonidi A."/>
            <person name="Balestrini R."/>
            <person name="Charron P."/>
            <person name="Duensing N."/>
            <person name="Frei Dit Frey N."/>
            <person name="Gianinazzi-Pearson V."/>
            <person name="Gilbert L.B."/>
            <person name="Handa Y."/>
            <person name="Herr J.R."/>
            <person name="Hijri M."/>
            <person name="Koul R."/>
            <person name="Kawaguchi M."/>
            <person name="Krajinski F."/>
            <person name="Lammers P.J."/>
            <person name="Masclaux F.G."/>
            <person name="Murat C."/>
            <person name="Morin E."/>
            <person name="Ndikumana S."/>
            <person name="Pagni M."/>
            <person name="Petitpierre D."/>
            <person name="Requena N."/>
            <person name="Rosikiewicz P."/>
            <person name="Riley R."/>
            <person name="Saito K."/>
            <person name="San Clemente H."/>
            <person name="Shapiro H."/>
            <person name="van Tuinen D."/>
            <person name="Becard G."/>
            <person name="Bonfante P."/>
            <person name="Paszkowski U."/>
            <person name="Shachar-Hill Y.Y."/>
            <person name="Tuskan G.A."/>
            <person name="Young P.W."/>
            <person name="Sanders I.R."/>
            <person name="Henrissat B."/>
            <person name="Rensing S.A."/>
            <person name="Grigoriev I.V."/>
            <person name="Corradi N."/>
            <person name="Roux C."/>
            <person name="Martin F."/>
        </authorList>
    </citation>
    <scope>NUCLEOTIDE SEQUENCE [LARGE SCALE GENOMIC DNA]</scope>
    <source>
        <strain evidence="2 3">DAOM 197198</strain>
    </source>
</reference>
<proteinExistence type="predicted"/>
<sequence length="53" mass="6728">YNWLLKKKFLTRMNFRMWVLFNINKSCLILNTYINKKFIIRTISYDYLFKEIK</sequence>
<name>A0A2P4QHR0_RHIID</name>
<protein>
    <submittedName>
        <fullName evidence="2">Uncharacterized protein</fullName>
    </submittedName>
</protein>
<evidence type="ECO:0000256" key="1">
    <source>
        <dbReference type="SAM" id="Phobius"/>
    </source>
</evidence>
<accession>A0A2P4QHR0</accession>
<keyword evidence="1" id="KW-1133">Transmembrane helix</keyword>
<evidence type="ECO:0000313" key="3">
    <source>
        <dbReference type="Proteomes" id="UP000018888"/>
    </source>
</evidence>